<dbReference type="KEGG" id="elw:ECW_m4634"/>
<gene>
    <name evidence="1" type="ordered locus">ECW_m4634</name>
</gene>
<sequence>MSEKKSIDDKMLLRAIADMVVQNPSYAREIFNDADDITNIFPELKVISDFLLQPSDDNYKEVLEDKIKKIPNTETKKIFLMAINSQEK</sequence>
<dbReference type="KEGG" id="ell:WFL_22565"/>
<name>E8PXP4_ECOLW</name>
<protein>
    <submittedName>
        <fullName evidence="1">Uncharacterized protein</fullName>
    </submittedName>
</protein>
<dbReference type="EMBL" id="CP002185">
    <property type="protein sequence ID" value="ADT77906.1"/>
    <property type="molecule type" value="Genomic_DNA"/>
</dbReference>
<dbReference type="AlphaFoldDB" id="E8PXP4"/>
<dbReference type="Proteomes" id="UP000008525">
    <property type="component" value="Chromosome"/>
</dbReference>
<dbReference type="PATRIC" id="fig|566546.30.peg.4699"/>
<proteinExistence type="predicted"/>
<evidence type="ECO:0000313" key="2">
    <source>
        <dbReference type="Proteomes" id="UP000008525"/>
    </source>
</evidence>
<accession>E8PXP4</accession>
<evidence type="ECO:0000313" key="1">
    <source>
        <dbReference type="EMBL" id="ADT77906.1"/>
    </source>
</evidence>
<reference evidence="1 2" key="1">
    <citation type="journal article" date="2011" name="BMC Genomics">
        <title>The genome sequence of E. coli W (ATCC 9637): comparative genome analysis and an improved genome-scale reconstruction of E. coli.</title>
        <authorList>
            <person name="Archer C.T."/>
            <person name="Kim J.F."/>
            <person name="Jeong H."/>
            <person name="Park J.H."/>
            <person name="Vickers C.E."/>
            <person name="Lee S.Y."/>
            <person name="Nielsen L.K."/>
        </authorList>
    </citation>
    <scope>NUCLEOTIDE SEQUENCE [LARGE SCALE GENOMIC DNA]</scope>
    <source>
        <strain evidence="2">ATCC 9637 / CCM 2024 / DSM 1116 / LMG 11080 / NBRC 13500 / NCIMB 8666 / NRRL B-766 / W</strain>
    </source>
</reference>
<dbReference type="RefSeq" id="WP_001291041.1">
    <property type="nucleotide sequence ID" value="NC_017635.1"/>
</dbReference>
<organism evidence="1 2">
    <name type="scientific">Escherichia coli (strain ATCC 9637 / CCM 2024 / DSM 1116 / LMG 11080 / NBRC 13500 / NCIMB 8666 / NRRL B-766 / W)</name>
    <dbReference type="NCBI Taxonomy" id="566546"/>
    <lineage>
        <taxon>Bacteria</taxon>
        <taxon>Pseudomonadati</taxon>
        <taxon>Pseudomonadota</taxon>
        <taxon>Gammaproteobacteria</taxon>
        <taxon>Enterobacterales</taxon>
        <taxon>Enterobacteriaceae</taxon>
        <taxon>Escherichia</taxon>
    </lineage>
</organism>